<dbReference type="InterPro" id="IPR016143">
    <property type="entry name" value="Citrate_synth-like_sm_a-sub"/>
</dbReference>
<name>W9G434_9MICO</name>
<evidence type="ECO:0000313" key="7">
    <source>
        <dbReference type="Proteomes" id="UP000019489"/>
    </source>
</evidence>
<dbReference type="InterPro" id="IPR016142">
    <property type="entry name" value="Citrate_synth-like_lrg_a-sub"/>
</dbReference>
<dbReference type="InterPro" id="IPR009061">
    <property type="entry name" value="DNA-bd_dom_put_sf"/>
</dbReference>
<reference evidence="6 7" key="1">
    <citation type="submission" date="2013-08" db="EMBL/GenBank/DDBJ databases">
        <title>Intrasporangium oryzae NRRL B-24470.</title>
        <authorList>
            <person name="Liu H."/>
            <person name="Wang G."/>
        </authorList>
    </citation>
    <scope>NUCLEOTIDE SEQUENCE [LARGE SCALE GENOMIC DNA]</scope>
    <source>
        <strain evidence="6 7">NRRL B-24470</strain>
    </source>
</reference>
<dbReference type="PANTHER" id="PTHR11739">
    <property type="entry name" value="CITRATE SYNTHASE"/>
    <property type="match status" value="1"/>
</dbReference>
<dbReference type="EC" id="2.3.3.16" evidence="3"/>
<dbReference type="Proteomes" id="UP000019489">
    <property type="component" value="Unassembled WGS sequence"/>
</dbReference>
<protein>
    <recommendedName>
        <fullName evidence="3">citrate synthase (unknown stereospecificity)</fullName>
        <ecNumber evidence="3">2.3.3.16</ecNumber>
    </recommendedName>
</protein>
<dbReference type="InterPro" id="IPR002020">
    <property type="entry name" value="Citrate_synthase"/>
</dbReference>
<comment type="similarity">
    <text evidence="2">Belongs to the citrate synthase family.</text>
</comment>
<dbReference type="RefSeq" id="WP_034807151.1">
    <property type="nucleotide sequence ID" value="NZ_AWSA01000031.1"/>
</dbReference>
<dbReference type="InterPro" id="IPR041657">
    <property type="entry name" value="HTH_17"/>
</dbReference>
<dbReference type="InterPro" id="IPR036969">
    <property type="entry name" value="Citrate_synthase_sf"/>
</dbReference>
<dbReference type="OrthoDB" id="9800864at2"/>
<dbReference type="Gene3D" id="1.10.1660.10">
    <property type="match status" value="1"/>
</dbReference>
<keyword evidence="7" id="KW-1185">Reference proteome</keyword>
<sequence length="398" mass="41606">MSGPAGQWITTTEAAQRLGVKRATLYAYVSRGLLHSERRPGQQESLFDRAQIDAMAAATRPSGTPQPVLRFRSVASSVSTQVDGELFYRGVPLAEVVATTTLEEAAALVVGAADAAAAADVGRATPTTPPAPVRRLIERLPLERRIPVAVQVLAADDPWAADLDPDRVRASALPTIRAATSLISAAGPGPEAARGDLAATLLAGLRAVPGSPAEVDAVRVLLTSLLDHGLTASTIAARVAASTRAGVHDCLTAAYAAMAGPLHGAAPIAAHHLLADERRPEAAIAAAIRERGHVPGFGHFLYPAGDPRADVVLETVWRLPGTGHLRRRVDALAMAVRDRTGDHPNIDLASAALLHALDLPAAAGEVAFQVARSFGVVAHVLEEYAEQPLRWRGREAIG</sequence>
<dbReference type="Pfam" id="PF12728">
    <property type="entry name" value="HTH_17"/>
    <property type="match status" value="1"/>
</dbReference>
<evidence type="ECO:0000259" key="5">
    <source>
        <dbReference type="Pfam" id="PF12728"/>
    </source>
</evidence>
<dbReference type="Pfam" id="PF00285">
    <property type="entry name" value="Citrate_synt"/>
    <property type="match status" value="1"/>
</dbReference>
<dbReference type="GO" id="GO:0005975">
    <property type="term" value="P:carbohydrate metabolic process"/>
    <property type="evidence" value="ECO:0007669"/>
    <property type="project" value="TreeGrafter"/>
</dbReference>
<proteinExistence type="inferred from homology"/>
<comment type="pathway">
    <text evidence="1">Carbohydrate metabolism; tricarboxylic acid cycle.</text>
</comment>
<comment type="caution">
    <text evidence="6">The sequence shown here is derived from an EMBL/GenBank/DDBJ whole genome shotgun (WGS) entry which is preliminary data.</text>
</comment>
<evidence type="ECO:0000256" key="3">
    <source>
        <dbReference type="ARBA" id="ARBA00012972"/>
    </source>
</evidence>
<dbReference type="Gene3D" id="1.10.580.10">
    <property type="entry name" value="Citrate Synthase, domain 1"/>
    <property type="match status" value="1"/>
</dbReference>
<feature type="domain" description="Helix-turn-helix" evidence="5">
    <location>
        <begin position="8"/>
        <end position="58"/>
    </location>
</feature>
<dbReference type="SUPFAM" id="SSF46955">
    <property type="entry name" value="Putative DNA-binding domain"/>
    <property type="match status" value="1"/>
</dbReference>
<gene>
    <name evidence="6" type="ORF">N865_05695</name>
</gene>
<dbReference type="eggNOG" id="COG0372">
    <property type="taxonomic scope" value="Bacteria"/>
</dbReference>
<evidence type="ECO:0000256" key="1">
    <source>
        <dbReference type="ARBA" id="ARBA00005163"/>
    </source>
</evidence>
<dbReference type="PATRIC" id="fig|1386089.3.peg.2805"/>
<dbReference type="SUPFAM" id="SSF48256">
    <property type="entry name" value="Citrate synthase"/>
    <property type="match status" value="1"/>
</dbReference>
<keyword evidence="4" id="KW-0808">Transferase</keyword>
<accession>W9G434</accession>
<dbReference type="EMBL" id="AWSA01000031">
    <property type="protein sequence ID" value="EWT00911.1"/>
    <property type="molecule type" value="Genomic_DNA"/>
</dbReference>
<dbReference type="UniPathway" id="UPA00223"/>
<dbReference type="GO" id="GO:0006099">
    <property type="term" value="P:tricarboxylic acid cycle"/>
    <property type="evidence" value="ECO:0007669"/>
    <property type="project" value="UniProtKB-UniPathway"/>
</dbReference>
<dbReference type="AlphaFoldDB" id="W9G434"/>
<dbReference type="GO" id="GO:0036440">
    <property type="term" value="F:citrate synthase activity"/>
    <property type="evidence" value="ECO:0007669"/>
    <property type="project" value="UniProtKB-EC"/>
</dbReference>
<evidence type="ECO:0000256" key="2">
    <source>
        <dbReference type="ARBA" id="ARBA00010566"/>
    </source>
</evidence>
<dbReference type="STRING" id="1386089.N865_05695"/>
<dbReference type="PRINTS" id="PR00143">
    <property type="entry name" value="CITRTSNTHASE"/>
</dbReference>
<organism evidence="6 7">
    <name type="scientific">Intrasporangium oryzae NRRL B-24470</name>
    <dbReference type="NCBI Taxonomy" id="1386089"/>
    <lineage>
        <taxon>Bacteria</taxon>
        <taxon>Bacillati</taxon>
        <taxon>Actinomycetota</taxon>
        <taxon>Actinomycetes</taxon>
        <taxon>Micrococcales</taxon>
        <taxon>Intrasporangiaceae</taxon>
        <taxon>Intrasporangium</taxon>
    </lineage>
</organism>
<dbReference type="PANTHER" id="PTHR11739:SF4">
    <property type="entry name" value="CITRATE SYNTHASE, PEROXISOMAL"/>
    <property type="match status" value="1"/>
</dbReference>
<evidence type="ECO:0000256" key="4">
    <source>
        <dbReference type="ARBA" id="ARBA00022679"/>
    </source>
</evidence>
<dbReference type="Gene3D" id="1.10.230.10">
    <property type="entry name" value="Cytochrome P450-Terp, domain 2"/>
    <property type="match status" value="1"/>
</dbReference>
<evidence type="ECO:0000313" key="6">
    <source>
        <dbReference type="EMBL" id="EWT00911.1"/>
    </source>
</evidence>
<dbReference type="GO" id="GO:0005829">
    <property type="term" value="C:cytosol"/>
    <property type="evidence" value="ECO:0007669"/>
    <property type="project" value="TreeGrafter"/>
</dbReference>